<organism evidence="2">
    <name type="scientific">Oryza brachyantha</name>
    <name type="common">malo sina</name>
    <dbReference type="NCBI Taxonomy" id="4533"/>
    <lineage>
        <taxon>Eukaryota</taxon>
        <taxon>Viridiplantae</taxon>
        <taxon>Streptophyta</taxon>
        <taxon>Embryophyta</taxon>
        <taxon>Tracheophyta</taxon>
        <taxon>Spermatophyta</taxon>
        <taxon>Magnoliopsida</taxon>
        <taxon>Liliopsida</taxon>
        <taxon>Poales</taxon>
        <taxon>Poaceae</taxon>
        <taxon>BOP clade</taxon>
        <taxon>Oryzoideae</taxon>
        <taxon>Oryzeae</taxon>
        <taxon>Oryzinae</taxon>
        <taxon>Oryza</taxon>
    </lineage>
</organism>
<reference evidence="2" key="1">
    <citation type="journal article" date="2013" name="Nat. Commun.">
        <title>Whole-genome sequencing of Oryza brachyantha reveals mechanisms underlying Oryza genome evolution.</title>
        <authorList>
            <person name="Chen J."/>
            <person name="Huang Q."/>
            <person name="Gao D."/>
            <person name="Wang J."/>
            <person name="Lang Y."/>
            <person name="Liu T."/>
            <person name="Li B."/>
            <person name="Bai Z."/>
            <person name="Luis Goicoechea J."/>
            <person name="Liang C."/>
            <person name="Chen C."/>
            <person name="Zhang W."/>
            <person name="Sun S."/>
            <person name="Liao Y."/>
            <person name="Zhang X."/>
            <person name="Yang L."/>
            <person name="Song C."/>
            <person name="Wang M."/>
            <person name="Shi J."/>
            <person name="Liu G."/>
            <person name="Liu J."/>
            <person name="Zhou H."/>
            <person name="Zhou W."/>
            <person name="Yu Q."/>
            <person name="An N."/>
            <person name="Chen Y."/>
            <person name="Cai Q."/>
            <person name="Wang B."/>
            <person name="Liu B."/>
            <person name="Min J."/>
            <person name="Huang Y."/>
            <person name="Wu H."/>
            <person name="Li Z."/>
            <person name="Zhang Y."/>
            <person name="Yin Y."/>
            <person name="Song W."/>
            <person name="Jiang J."/>
            <person name="Jackson S.A."/>
            <person name="Wing R.A."/>
            <person name="Wang J."/>
            <person name="Chen M."/>
        </authorList>
    </citation>
    <scope>NUCLEOTIDE SEQUENCE [LARGE SCALE GENOMIC DNA]</scope>
    <source>
        <strain evidence="2">cv. IRGC 101232</strain>
    </source>
</reference>
<proteinExistence type="predicted"/>
<keyword evidence="1" id="KW-1133">Transmembrane helix</keyword>
<evidence type="ECO:0000256" key="1">
    <source>
        <dbReference type="SAM" id="Phobius"/>
    </source>
</evidence>
<dbReference type="EnsemblPlants" id="OB09G18470.1">
    <property type="protein sequence ID" value="OB09G18470.1"/>
    <property type="gene ID" value="OB09G18470"/>
</dbReference>
<dbReference type="HOGENOM" id="CLU_2856553_0_0_1"/>
<accession>J3MXW8</accession>
<keyword evidence="1" id="KW-0812">Transmembrane</keyword>
<dbReference type="Proteomes" id="UP000006038">
    <property type="component" value="Chromosome 9"/>
</dbReference>
<protein>
    <submittedName>
        <fullName evidence="2">Uncharacterized protein</fullName>
    </submittedName>
</protein>
<keyword evidence="1" id="KW-0472">Membrane</keyword>
<sequence length="65" mass="7674">SFLLPYFFIVAFDLDELHSCFLYFYSSLNSKYHKILLNFTLVLGTTACSFLTHFSYETEMDVIKQ</sequence>
<name>J3MXW8_ORYBR</name>
<dbReference type="Gramene" id="OB09G18470.1">
    <property type="protein sequence ID" value="OB09G18470.1"/>
    <property type="gene ID" value="OB09G18470"/>
</dbReference>
<feature type="transmembrane region" description="Helical" evidence="1">
    <location>
        <begin position="36"/>
        <end position="56"/>
    </location>
</feature>
<evidence type="ECO:0000313" key="2">
    <source>
        <dbReference type="EnsemblPlants" id="OB09G18470.1"/>
    </source>
</evidence>
<keyword evidence="3" id="KW-1185">Reference proteome</keyword>
<evidence type="ECO:0000313" key="3">
    <source>
        <dbReference type="Proteomes" id="UP000006038"/>
    </source>
</evidence>
<dbReference type="AlphaFoldDB" id="J3MXW8"/>
<reference evidence="2" key="2">
    <citation type="submission" date="2013-04" db="UniProtKB">
        <authorList>
            <consortium name="EnsemblPlants"/>
        </authorList>
    </citation>
    <scope>IDENTIFICATION</scope>
</reference>